<dbReference type="Gene3D" id="3.40.50.1000">
    <property type="entry name" value="HAD superfamily/HAD-like"/>
    <property type="match status" value="1"/>
</dbReference>
<evidence type="ECO:0008006" key="4">
    <source>
        <dbReference type="Google" id="ProtNLM"/>
    </source>
</evidence>
<dbReference type="OrthoDB" id="573782at2"/>
<proteinExistence type="inferred from homology"/>
<dbReference type="SUPFAM" id="SSF56784">
    <property type="entry name" value="HAD-like"/>
    <property type="match status" value="1"/>
</dbReference>
<evidence type="ECO:0000256" key="1">
    <source>
        <dbReference type="ARBA" id="ARBA00009589"/>
    </source>
</evidence>
<name>A0A845LBE2_9FIRM</name>
<dbReference type="GO" id="GO:0008253">
    <property type="term" value="F:5'-nucleotidase activity"/>
    <property type="evidence" value="ECO:0007669"/>
    <property type="project" value="InterPro"/>
</dbReference>
<comment type="similarity">
    <text evidence="1">Belongs to the 5'(3')-deoxyribonucleotidase family.</text>
</comment>
<dbReference type="Proteomes" id="UP000463470">
    <property type="component" value="Unassembled WGS sequence"/>
</dbReference>
<dbReference type="InterPro" id="IPR036412">
    <property type="entry name" value="HAD-like_sf"/>
</dbReference>
<dbReference type="InterPro" id="IPR010708">
    <property type="entry name" value="5'(3')-deoxyribonucleotidase"/>
</dbReference>
<reference evidence="2 3" key="1">
    <citation type="submission" date="2020-01" db="EMBL/GenBank/DDBJ databases">
        <title>Whole-genome sequence of Heliobacterium undosum DSM 13378.</title>
        <authorList>
            <person name="Kyndt J.A."/>
            <person name="Meyer T.E."/>
        </authorList>
    </citation>
    <scope>NUCLEOTIDE SEQUENCE [LARGE SCALE GENOMIC DNA]</scope>
    <source>
        <strain evidence="2 3">DSM 13378</strain>
    </source>
</reference>
<dbReference type="AlphaFoldDB" id="A0A845LBE2"/>
<organism evidence="2 3">
    <name type="scientific">Heliomicrobium undosum</name>
    <dbReference type="NCBI Taxonomy" id="121734"/>
    <lineage>
        <taxon>Bacteria</taxon>
        <taxon>Bacillati</taxon>
        <taxon>Bacillota</taxon>
        <taxon>Clostridia</taxon>
        <taxon>Eubacteriales</taxon>
        <taxon>Heliobacteriaceae</taxon>
        <taxon>Heliomicrobium</taxon>
    </lineage>
</organism>
<gene>
    <name evidence="2" type="ORF">GTO91_14870</name>
</gene>
<keyword evidence="3" id="KW-1185">Reference proteome</keyword>
<comment type="caution">
    <text evidence="2">The sequence shown here is derived from an EMBL/GenBank/DDBJ whole genome shotgun (WGS) entry which is preliminary data.</text>
</comment>
<dbReference type="GO" id="GO:0009264">
    <property type="term" value="P:deoxyribonucleotide catabolic process"/>
    <property type="evidence" value="ECO:0007669"/>
    <property type="project" value="InterPro"/>
</dbReference>
<evidence type="ECO:0000313" key="3">
    <source>
        <dbReference type="Proteomes" id="UP000463470"/>
    </source>
</evidence>
<protein>
    <recommendedName>
        <fullName evidence="4">Nucleotidase</fullName>
    </recommendedName>
</protein>
<accession>A0A845LBE2</accession>
<dbReference type="RefSeq" id="WP_161259519.1">
    <property type="nucleotide sequence ID" value="NZ_WXEY01000023.1"/>
</dbReference>
<dbReference type="EMBL" id="WXEY01000023">
    <property type="protein sequence ID" value="MZP30998.1"/>
    <property type="molecule type" value="Genomic_DNA"/>
</dbReference>
<sequence length="201" mass="23014">MIKPNQIPLWLSRMLFSAERSLLIGVDICNTIAKINKQLALHFFGTETIPEKYRVMRRWDLPGLGPDFFSSPDGLRIFARAEAYPSAAEVLVDLKNAGHRLFYITARPRESHLVTARWLHTHGFPEAEILFTEEKGTLCAAKGVDLLVEDDPVYVRQAEDRGIPVLVKAHEYNDGVPMLRFCEWENVKRLYRTESQKEAST</sequence>
<evidence type="ECO:0000313" key="2">
    <source>
        <dbReference type="EMBL" id="MZP30998.1"/>
    </source>
</evidence>
<dbReference type="Pfam" id="PF06941">
    <property type="entry name" value="NT5C"/>
    <property type="match status" value="1"/>
</dbReference>
<dbReference type="InterPro" id="IPR023214">
    <property type="entry name" value="HAD_sf"/>
</dbReference>